<comment type="caution">
    <text evidence="1">The sequence shown here is derived from an EMBL/GenBank/DDBJ whole genome shotgun (WGS) entry which is preliminary data.</text>
</comment>
<reference evidence="1" key="1">
    <citation type="journal article" date="2014" name="Front. Microbiol.">
        <title>High frequency of phylogenetically diverse reductive dehalogenase-homologous genes in deep subseafloor sedimentary metagenomes.</title>
        <authorList>
            <person name="Kawai M."/>
            <person name="Futagami T."/>
            <person name="Toyoda A."/>
            <person name="Takaki Y."/>
            <person name="Nishi S."/>
            <person name="Hori S."/>
            <person name="Arai W."/>
            <person name="Tsubouchi T."/>
            <person name="Morono Y."/>
            <person name="Uchiyama I."/>
            <person name="Ito T."/>
            <person name="Fujiyama A."/>
            <person name="Inagaki F."/>
            <person name="Takami H."/>
        </authorList>
    </citation>
    <scope>NUCLEOTIDE SEQUENCE</scope>
    <source>
        <strain evidence="1">Expedition CK06-06</strain>
    </source>
</reference>
<dbReference type="AlphaFoldDB" id="X1Q695"/>
<feature type="non-terminal residue" evidence="1">
    <location>
        <position position="72"/>
    </location>
</feature>
<dbReference type="EMBL" id="BARV01040045">
    <property type="protein sequence ID" value="GAI50271.1"/>
    <property type="molecule type" value="Genomic_DNA"/>
</dbReference>
<proteinExistence type="predicted"/>
<gene>
    <name evidence="1" type="ORF">S06H3_61162</name>
</gene>
<name>X1Q695_9ZZZZ</name>
<evidence type="ECO:0000313" key="1">
    <source>
        <dbReference type="EMBL" id="GAI50271.1"/>
    </source>
</evidence>
<organism evidence="1">
    <name type="scientific">marine sediment metagenome</name>
    <dbReference type="NCBI Taxonomy" id="412755"/>
    <lineage>
        <taxon>unclassified sequences</taxon>
        <taxon>metagenomes</taxon>
        <taxon>ecological metagenomes</taxon>
    </lineage>
</organism>
<accession>X1Q695</accession>
<protein>
    <submittedName>
        <fullName evidence="1">Uncharacterized protein</fullName>
    </submittedName>
</protein>
<sequence>MIVADDGGAQVSYDGGNNWSTYMNQPTGQFYRVSTDNSFPYRILGAQQDNSTVRIKSRTSGAGITEQDWQET</sequence>